<dbReference type="AlphaFoldDB" id="A0A0A1TR95"/>
<accession>A0A0A1TR95</accession>
<name>A0A0A1TR95_9HYPO</name>
<feature type="region of interest" description="Disordered" evidence="1">
    <location>
        <begin position="1"/>
        <end position="45"/>
    </location>
</feature>
<protein>
    <submittedName>
        <fullName evidence="2">Uncharacterized protein</fullName>
    </submittedName>
</protein>
<reference evidence="2 3" key="1">
    <citation type="journal article" date="2015" name="Genome Announc.">
        <title>Draft Genome Sequence and Gene Annotation of the Entomopathogenic Fungus Verticillium hemipterigenum.</title>
        <authorList>
            <person name="Horn F."/>
            <person name="Habel A."/>
            <person name="Scharf D.H."/>
            <person name="Dworschak J."/>
            <person name="Brakhage A.A."/>
            <person name="Guthke R."/>
            <person name="Hertweck C."/>
            <person name="Linde J."/>
        </authorList>
    </citation>
    <scope>NUCLEOTIDE SEQUENCE [LARGE SCALE GENOMIC DNA]</scope>
</reference>
<dbReference type="Proteomes" id="UP000039046">
    <property type="component" value="Unassembled WGS sequence"/>
</dbReference>
<proteinExistence type="predicted"/>
<dbReference type="HOGENOM" id="CLU_694806_0_0_1"/>
<evidence type="ECO:0000256" key="1">
    <source>
        <dbReference type="SAM" id="MobiDB-lite"/>
    </source>
</evidence>
<dbReference type="OrthoDB" id="4939762at2759"/>
<feature type="compositionally biased region" description="Basic residues" evidence="1">
    <location>
        <begin position="25"/>
        <end position="40"/>
    </location>
</feature>
<evidence type="ECO:0000313" key="3">
    <source>
        <dbReference type="Proteomes" id="UP000039046"/>
    </source>
</evidence>
<sequence length="397" mass="43926">MPRQPKPKSKRIEFITISDSDTPSKPKRRTVKKKRPSRSKKQAEVIHIDSDAEPSLFNPHQTLFAEPINCFFPPALKPVLIIPPTANKHLTSRSKDRLSCAKSLHRPLENLCYGLDCVLTWTDYVAFGDLQTEIHERLEDHDVAMSLGVALRNRLIKLGNDRLKYCQEHNIPLERLFIGRGGLPVILAADMPAAAPQSIVSLTSAALQIPSPSIVFNVEPMCYSSSFSSFMETDPHAILDIETTLQPRDTRHIVHDVDVYGAGDQVNKMDFEVYLAPPDSEICDTQAIEMVVDNVEALEAKTGDLGGVDIEVYDESATSASADSYNSMYQHGLGGVDANMHVYDGVYKSCPTLPQQDMTTAIDTSIHTAINNGLYYNNWITAYTGDAGPDVDLYSAD</sequence>
<evidence type="ECO:0000313" key="2">
    <source>
        <dbReference type="EMBL" id="CEJ94433.1"/>
    </source>
</evidence>
<keyword evidence="3" id="KW-1185">Reference proteome</keyword>
<organism evidence="2 3">
    <name type="scientific">[Torrubiella] hemipterigena</name>
    <dbReference type="NCBI Taxonomy" id="1531966"/>
    <lineage>
        <taxon>Eukaryota</taxon>
        <taxon>Fungi</taxon>
        <taxon>Dikarya</taxon>
        <taxon>Ascomycota</taxon>
        <taxon>Pezizomycotina</taxon>
        <taxon>Sordariomycetes</taxon>
        <taxon>Hypocreomycetidae</taxon>
        <taxon>Hypocreales</taxon>
        <taxon>Clavicipitaceae</taxon>
        <taxon>Clavicipitaceae incertae sedis</taxon>
        <taxon>'Torrubiella' clade</taxon>
    </lineage>
</organism>
<dbReference type="EMBL" id="CDHN01000007">
    <property type="protein sequence ID" value="CEJ94433.1"/>
    <property type="molecule type" value="Genomic_DNA"/>
</dbReference>
<gene>
    <name evidence="2" type="ORF">VHEMI09967</name>
</gene>